<dbReference type="Gene3D" id="3.40.50.970">
    <property type="match status" value="1"/>
</dbReference>
<dbReference type="RefSeq" id="WP_185801291.1">
    <property type="nucleotide sequence ID" value="NZ_JACJVJ010000002.1"/>
</dbReference>
<comment type="caution">
    <text evidence="5">The sequence shown here is derived from an EMBL/GenBank/DDBJ whole genome shotgun (WGS) entry which is preliminary data.</text>
</comment>
<feature type="domain" description="Pyruvate:ferredoxin oxidoreductase core" evidence="4">
    <location>
        <begin position="526"/>
        <end position="592"/>
    </location>
</feature>
<keyword evidence="6" id="KW-1185">Reference proteome</keyword>
<dbReference type="Proteomes" id="UP000564378">
    <property type="component" value="Unassembled WGS sequence"/>
</dbReference>
<dbReference type="PANTHER" id="PTHR32154">
    <property type="entry name" value="PYRUVATE-FLAVODOXIN OXIDOREDUCTASE-RELATED"/>
    <property type="match status" value="1"/>
</dbReference>
<dbReference type="NCBIfam" id="TIGR03710">
    <property type="entry name" value="OAFO_sf"/>
    <property type="match status" value="1"/>
</dbReference>
<dbReference type="InterPro" id="IPR009014">
    <property type="entry name" value="Transketo_C/PFOR_II"/>
</dbReference>
<dbReference type="Pfam" id="PF01558">
    <property type="entry name" value="POR"/>
    <property type="match status" value="1"/>
</dbReference>
<dbReference type="SUPFAM" id="SSF52922">
    <property type="entry name" value="TK C-terminal domain-like"/>
    <property type="match status" value="1"/>
</dbReference>
<protein>
    <submittedName>
        <fullName evidence="5">2-oxoacid:acceptor oxidoreductase subunit alpha</fullName>
    </submittedName>
</protein>
<keyword evidence="1" id="KW-0560">Oxidoreductase</keyword>
<dbReference type="Pfam" id="PF01855">
    <property type="entry name" value="POR_N"/>
    <property type="match status" value="1"/>
</dbReference>
<dbReference type="InterPro" id="IPR019752">
    <property type="entry name" value="Pyrv/ketoisovalerate_OxRed_cat"/>
</dbReference>
<evidence type="ECO:0000313" key="6">
    <source>
        <dbReference type="Proteomes" id="UP000564378"/>
    </source>
</evidence>
<organism evidence="5 6">
    <name type="scientific">Parasphingopyxis marina</name>
    <dbReference type="NCBI Taxonomy" id="2761622"/>
    <lineage>
        <taxon>Bacteria</taxon>
        <taxon>Pseudomonadati</taxon>
        <taxon>Pseudomonadota</taxon>
        <taxon>Alphaproteobacteria</taxon>
        <taxon>Sphingomonadales</taxon>
        <taxon>Sphingomonadaceae</taxon>
        <taxon>Parasphingopyxis</taxon>
    </lineage>
</organism>
<dbReference type="AlphaFoldDB" id="A0A842HYS7"/>
<dbReference type="GO" id="GO:0006979">
    <property type="term" value="P:response to oxidative stress"/>
    <property type="evidence" value="ECO:0007669"/>
    <property type="project" value="TreeGrafter"/>
</dbReference>
<dbReference type="InterPro" id="IPR002869">
    <property type="entry name" value="Pyrv_flavodox_OxRed_cen"/>
</dbReference>
<gene>
    <name evidence="5" type="ORF">H6P80_10235</name>
</gene>
<evidence type="ECO:0000256" key="1">
    <source>
        <dbReference type="ARBA" id="ARBA00023002"/>
    </source>
</evidence>
<dbReference type="InterPro" id="IPR022367">
    <property type="entry name" value="2-oxoacid/accept_OxRdtase_asu"/>
</dbReference>
<feature type="domain" description="Pyruvate/ketoisovalerate oxidoreductase catalytic" evidence="2">
    <location>
        <begin position="28"/>
        <end position="216"/>
    </location>
</feature>
<dbReference type="PANTHER" id="PTHR32154:SF20">
    <property type="entry name" value="2-OXOGLUTARATE OXIDOREDUCTASE SUBUNIT KORA"/>
    <property type="match status" value="1"/>
</dbReference>
<dbReference type="EMBL" id="JACJVJ010000002">
    <property type="protein sequence ID" value="MBC2777995.1"/>
    <property type="molecule type" value="Genomic_DNA"/>
</dbReference>
<dbReference type="SUPFAM" id="SSF52518">
    <property type="entry name" value="Thiamin diphosphate-binding fold (THDP-binding)"/>
    <property type="match status" value="1"/>
</dbReference>
<dbReference type="GO" id="GO:0016903">
    <property type="term" value="F:oxidoreductase activity, acting on the aldehyde or oxo group of donors"/>
    <property type="evidence" value="ECO:0007669"/>
    <property type="project" value="InterPro"/>
</dbReference>
<dbReference type="Pfam" id="PF17147">
    <property type="entry name" value="PFOR_II"/>
    <property type="match status" value="1"/>
</dbReference>
<proteinExistence type="predicted"/>
<accession>A0A842HYS7</accession>
<reference evidence="5 6" key="1">
    <citation type="submission" date="2020-08" db="EMBL/GenBank/DDBJ databases">
        <title>Draft genome sequence of Parasphingopyxis sp. GrpM-11.</title>
        <authorList>
            <person name="Oh J."/>
            <person name="Roh D.-H."/>
        </authorList>
    </citation>
    <scope>NUCLEOTIDE SEQUENCE [LARGE SCALE GENOMIC DNA]</scope>
    <source>
        <strain evidence="5 6">GrpM-11</strain>
    </source>
</reference>
<evidence type="ECO:0000259" key="2">
    <source>
        <dbReference type="Pfam" id="PF01558"/>
    </source>
</evidence>
<dbReference type="InterPro" id="IPR029061">
    <property type="entry name" value="THDP-binding"/>
</dbReference>
<name>A0A842HYS7_9SPHN</name>
<evidence type="ECO:0000259" key="3">
    <source>
        <dbReference type="Pfam" id="PF01855"/>
    </source>
</evidence>
<evidence type="ECO:0000313" key="5">
    <source>
        <dbReference type="EMBL" id="MBC2777995.1"/>
    </source>
</evidence>
<evidence type="ECO:0000259" key="4">
    <source>
        <dbReference type="Pfam" id="PF17147"/>
    </source>
</evidence>
<dbReference type="FunFam" id="3.40.50.970:FF:000022">
    <property type="entry name" value="2-oxoglutarate ferredoxin oxidoreductase alpha subunit"/>
    <property type="match status" value="1"/>
</dbReference>
<dbReference type="InterPro" id="IPR002880">
    <property type="entry name" value="Pyrv_Fd/Flavodoxin_OxRdtase_N"/>
</dbReference>
<dbReference type="CDD" id="cd07034">
    <property type="entry name" value="TPP_PYR_PFOR_IOR-alpha_like"/>
    <property type="match status" value="1"/>
</dbReference>
<dbReference type="InterPro" id="IPR050722">
    <property type="entry name" value="Pyruvate:ferred/Flavod_OxRd"/>
</dbReference>
<dbReference type="Gene3D" id="3.40.50.920">
    <property type="match status" value="1"/>
</dbReference>
<feature type="domain" description="Pyruvate flavodoxin/ferredoxin oxidoreductase pyrimidine binding" evidence="3">
    <location>
        <begin position="266"/>
        <end position="475"/>
    </location>
</feature>
<sequence length="624" mass="66442">MASAAQTIERNKPEDSGNVVVRFAGDSGDGMQLTGGQFTLSTALAGNDLATFPDFPAEIRAPQGTLFGVSAFQINFGSRAIRTAGDAPDVLVAMNPAALKTNLADLVEGGLIIADSGSFSDRNLSKAGYDENPLEDGSLAKWQLLSLDMSQMTLDAVKPFGLGNKEALRCKNMWTLGLALWLFDRSRQPIVDWLNAKFAKNPVIAEANIAALNAGHAYGETAELGVGFAPRSLDAAPAAPGLYRTITGAEAISLGLVAGAKLAKLPMFFGGYPITPASAILHHLSRLKQFGVTTFQAEDEIAAIGAAIGASYAGSLGVTSSSGPGIALKGEAMGLAFITELPLVIVNSQRGGPSTGLPTKTEQSDLYQAVYGRNGDAPLPVIAVRSPSDAFECAIEACRIATRFMTPVMLLTDGYIANAAEPWKIPDVSDFDEFPVEFYTAAPGEGEKFNPYQRDEKLARPWVKPGTPGLMHRIGGIEKSSSSGNIDYSPANHQAMTDIRAQKVLNVADDIPDQEIELGDATDTLALVGWGSTYGPIHQAVNRAREKGQSVAQIHIRHIWPLPKNLGELLKGFDKILVPEMNKGQLKTVLRDQYLVDAQPLNKVSGQPFRIREIEAAIDEALDG</sequence>
<dbReference type="InterPro" id="IPR033412">
    <property type="entry name" value="PFOR_II"/>
</dbReference>
<dbReference type="Gene3D" id="3.40.920.10">
    <property type="entry name" value="Pyruvate-ferredoxin oxidoreductase, PFOR, domain III"/>
    <property type="match status" value="1"/>
</dbReference>
<dbReference type="SUPFAM" id="SSF53323">
    <property type="entry name" value="Pyruvate-ferredoxin oxidoreductase, PFOR, domain III"/>
    <property type="match status" value="1"/>
</dbReference>